<name>A0A167X2Z5_9EURO</name>
<proteinExistence type="predicted"/>
<keyword evidence="2" id="KW-0812">Transmembrane</keyword>
<feature type="region of interest" description="Disordered" evidence="1">
    <location>
        <begin position="149"/>
        <end position="184"/>
    </location>
</feature>
<keyword evidence="2" id="KW-1133">Transmembrane helix</keyword>
<feature type="transmembrane region" description="Helical" evidence="2">
    <location>
        <begin position="33"/>
        <end position="59"/>
    </location>
</feature>
<keyword evidence="4" id="KW-1185">Reference proteome</keyword>
<evidence type="ECO:0000313" key="3">
    <source>
        <dbReference type="EMBL" id="KZZ89569.1"/>
    </source>
</evidence>
<dbReference type="VEuPathDB" id="FungiDB:AAP_04324"/>
<gene>
    <name evidence="3" type="ORF">AAP_04324</name>
</gene>
<feature type="compositionally biased region" description="Basic and acidic residues" evidence="1">
    <location>
        <begin position="152"/>
        <end position="173"/>
    </location>
</feature>
<keyword evidence="2" id="KW-0472">Membrane</keyword>
<comment type="caution">
    <text evidence="3">The sequence shown here is derived from an EMBL/GenBank/DDBJ whole genome shotgun (WGS) entry which is preliminary data.</text>
</comment>
<dbReference type="EMBL" id="AZGZ01000020">
    <property type="protein sequence ID" value="KZZ89569.1"/>
    <property type="molecule type" value="Genomic_DNA"/>
</dbReference>
<accession>A0A167X2Z5</accession>
<dbReference type="OrthoDB" id="10409438at2759"/>
<organism evidence="3 4">
    <name type="scientific">Ascosphaera apis ARSEF 7405</name>
    <dbReference type="NCBI Taxonomy" id="392613"/>
    <lineage>
        <taxon>Eukaryota</taxon>
        <taxon>Fungi</taxon>
        <taxon>Dikarya</taxon>
        <taxon>Ascomycota</taxon>
        <taxon>Pezizomycotina</taxon>
        <taxon>Eurotiomycetes</taxon>
        <taxon>Eurotiomycetidae</taxon>
        <taxon>Onygenales</taxon>
        <taxon>Ascosphaeraceae</taxon>
        <taxon>Ascosphaera</taxon>
    </lineage>
</organism>
<evidence type="ECO:0000313" key="4">
    <source>
        <dbReference type="Proteomes" id="UP000242877"/>
    </source>
</evidence>
<evidence type="ECO:0000256" key="1">
    <source>
        <dbReference type="SAM" id="MobiDB-lite"/>
    </source>
</evidence>
<dbReference type="Proteomes" id="UP000242877">
    <property type="component" value="Unassembled WGS sequence"/>
</dbReference>
<evidence type="ECO:0000256" key="2">
    <source>
        <dbReference type="SAM" id="Phobius"/>
    </source>
</evidence>
<dbReference type="AlphaFoldDB" id="A0A167X2Z5"/>
<protein>
    <submittedName>
        <fullName evidence="3">Uncharacterized protein</fullName>
    </submittedName>
</protein>
<sequence>MASAIGNVIFSAANRLNALATTIIKMAPRMLDYAVSAIVLLTNAWLSYLSMIGVIVTLLGNYVKRFITIIERTILGAVGRVVEQLCRILLRLGQPTNAITYIGSLVNSLITLISTFMKNAVNEIVDMTTGMLSRVISWVKTIMNPLVNRKPGSSEKIPRVPERPKKDASKGPDQEDPIEIQPVM</sequence>
<reference evidence="3 4" key="1">
    <citation type="journal article" date="2016" name="Genome Biol. Evol.">
        <title>Divergent and convergent evolution of fungal pathogenicity.</title>
        <authorList>
            <person name="Shang Y."/>
            <person name="Xiao G."/>
            <person name="Zheng P."/>
            <person name="Cen K."/>
            <person name="Zhan S."/>
            <person name="Wang C."/>
        </authorList>
    </citation>
    <scope>NUCLEOTIDE SEQUENCE [LARGE SCALE GENOMIC DNA]</scope>
    <source>
        <strain evidence="3 4">ARSEF 7405</strain>
    </source>
</reference>